<dbReference type="RefSeq" id="WP_160613587.1">
    <property type="nucleotide sequence ID" value="NZ_JAUFQM010000001.1"/>
</dbReference>
<name>A0A844ZBJ1_9SPHN</name>
<evidence type="ECO:0000256" key="1">
    <source>
        <dbReference type="PIRSR" id="PIRSR613078-2"/>
    </source>
</evidence>
<dbReference type="InterPro" id="IPR029033">
    <property type="entry name" value="His_PPase_superfam"/>
</dbReference>
<dbReference type="CDD" id="cd07067">
    <property type="entry name" value="HP_PGM_like"/>
    <property type="match status" value="1"/>
</dbReference>
<comment type="caution">
    <text evidence="2">The sequence shown here is derived from an EMBL/GenBank/DDBJ whole genome shotgun (WGS) entry which is preliminary data.</text>
</comment>
<evidence type="ECO:0000313" key="3">
    <source>
        <dbReference type="Proteomes" id="UP000460290"/>
    </source>
</evidence>
<dbReference type="Gene3D" id="3.40.50.1240">
    <property type="entry name" value="Phosphoglycerate mutase-like"/>
    <property type="match status" value="1"/>
</dbReference>
<dbReference type="AlphaFoldDB" id="A0A844ZBJ1"/>
<gene>
    <name evidence="2" type="ORF">GRI35_07485</name>
</gene>
<proteinExistence type="predicted"/>
<keyword evidence="3" id="KW-1185">Reference proteome</keyword>
<dbReference type="EMBL" id="WTYZ01000001">
    <property type="protein sequence ID" value="MXO83209.1"/>
    <property type="molecule type" value="Genomic_DNA"/>
</dbReference>
<dbReference type="PANTHER" id="PTHR47623:SF1">
    <property type="entry name" value="OS09G0287300 PROTEIN"/>
    <property type="match status" value="1"/>
</dbReference>
<sequence>MKTLAILRHAKSDWDDIGTRDFDRGLNDRGRKGAKLIGRHIAEYGAEHGTDWDVVLASSAERVQRTIEIALPDMEPHLDKRLYLASVDTILDVVHEFGGDAETVLVAGHNPGLQELVYALVPPEAENALFDTAATKFPTATFAVFEVDIDDWSELKKDCGKLIHFMRPRDLDPQLGPEGL</sequence>
<dbReference type="SUPFAM" id="SSF53254">
    <property type="entry name" value="Phosphoglycerate mutase-like"/>
    <property type="match status" value="1"/>
</dbReference>
<organism evidence="2 3">
    <name type="scientific">Pontixanthobacter aestiaquae</name>
    <dbReference type="NCBI Taxonomy" id="1509367"/>
    <lineage>
        <taxon>Bacteria</taxon>
        <taxon>Pseudomonadati</taxon>
        <taxon>Pseudomonadota</taxon>
        <taxon>Alphaproteobacteria</taxon>
        <taxon>Sphingomonadales</taxon>
        <taxon>Erythrobacteraceae</taxon>
        <taxon>Pontixanthobacter</taxon>
    </lineage>
</organism>
<dbReference type="PANTHER" id="PTHR47623">
    <property type="entry name" value="OS09G0287300 PROTEIN"/>
    <property type="match status" value="1"/>
</dbReference>
<dbReference type="InterPro" id="IPR013078">
    <property type="entry name" value="His_Pase_superF_clade-1"/>
</dbReference>
<reference evidence="2 3" key="1">
    <citation type="submission" date="2019-12" db="EMBL/GenBank/DDBJ databases">
        <title>Genomic-based taxomic classification of the family Erythrobacteraceae.</title>
        <authorList>
            <person name="Xu L."/>
        </authorList>
    </citation>
    <scope>NUCLEOTIDE SEQUENCE [LARGE SCALE GENOMIC DNA]</scope>
    <source>
        <strain evidence="2 3">KCTC 42006</strain>
    </source>
</reference>
<dbReference type="Proteomes" id="UP000460290">
    <property type="component" value="Unassembled WGS sequence"/>
</dbReference>
<protein>
    <submittedName>
        <fullName evidence="2">Histidine phosphatase family protein</fullName>
    </submittedName>
</protein>
<dbReference type="OrthoDB" id="9810154at2"/>
<dbReference type="Pfam" id="PF00300">
    <property type="entry name" value="His_Phos_1"/>
    <property type="match status" value="1"/>
</dbReference>
<feature type="binding site" evidence="1">
    <location>
        <position position="62"/>
    </location>
    <ligand>
        <name>substrate</name>
    </ligand>
</feature>
<evidence type="ECO:0000313" key="2">
    <source>
        <dbReference type="EMBL" id="MXO83209.1"/>
    </source>
</evidence>
<accession>A0A844ZBJ1</accession>